<reference evidence="1 2" key="1">
    <citation type="journal article" date="2012" name="Fungal Genet. Biol.">
        <title>The genome of the xerotolerant mold Wallemia sebi reveals adaptations to osmotic stress and suggests cryptic sexual reproduction.</title>
        <authorList>
            <person name="Padamsee M."/>
            <person name="Kumar T.K.A."/>
            <person name="Riley R."/>
            <person name="Binder M."/>
            <person name="Boyd A."/>
            <person name="Calvo A.M."/>
            <person name="Furukawa K."/>
            <person name="Hesse C."/>
            <person name="Hohmann S."/>
            <person name="James T.Y."/>
            <person name="LaButti K."/>
            <person name="Lapidus A."/>
            <person name="Lindquist E."/>
            <person name="Lucas S."/>
            <person name="Miller K."/>
            <person name="Shantappa S."/>
            <person name="Grigoriev I.V."/>
            <person name="Hibbett D.S."/>
            <person name="McLaughlin D.J."/>
            <person name="Spatafora J.W."/>
            <person name="Aime M.C."/>
        </authorList>
    </citation>
    <scope>NUCLEOTIDE SEQUENCE [LARGE SCALE GENOMIC DNA]</scope>
    <source>
        <strain evidence="2">ATCC MYA-4683 / CBS 633.66</strain>
    </source>
</reference>
<accession>I4YFC3</accession>
<sequence>MKWLCLSTVAKCKDVAANKPEIMTTRRRSVKTSSTNKKFYNSIDIRTRKAQQNTEQRNGDNGIAHVEILAGTPNLLKALFSTHSGSVSNWDLLAVQASLN</sequence>
<dbReference type="EMBL" id="JH668227">
    <property type="protein sequence ID" value="EIM22665.1"/>
    <property type="molecule type" value="Genomic_DNA"/>
</dbReference>
<dbReference type="HOGENOM" id="CLU_2308235_0_0_1"/>
<dbReference type="RefSeq" id="XP_006957330.1">
    <property type="nucleotide sequence ID" value="XM_006957268.1"/>
</dbReference>
<dbReference type="InParanoid" id="I4YFC3"/>
<dbReference type="GeneID" id="18474829"/>
<evidence type="ECO:0000313" key="2">
    <source>
        <dbReference type="Proteomes" id="UP000005242"/>
    </source>
</evidence>
<gene>
    <name evidence="1" type="ORF">WALSEDRAFT_63298</name>
</gene>
<keyword evidence="2" id="KW-1185">Reference proteome</keyword>
<dbReference type="Proteomes" id="UP000005242">
    <property type="component" value="Unassembled WGS sequence"/>
</dbReference>
<dbReference type="KEGG" id="wse:WALSEDRAFT_63298"/>
<evidence type="ECO:0000313" key="1">
    <source>
        <dbReference type="EMBL" id="EIM22665.1"/>
    </source>
</evidence>
<name>I4YFC3_WALMC</name>
<protein>
    <submittedName>
        <fullName evidence="1">Uncharacterized protein</fullName>
    </submittedName>
</protein>
<dbReference type="AlphaFoldDB" id="I4YFC3"/>
<proteinExistence type="predicted"/>
<organism evidence="1 2">
    <name type="scientific">Wallemia mellicola (strain ATCC MYA-4683 / CBS 633.66)</name>
    <name type="common">Wallemia sebi (CBS 633.66)</name>
    <dbReference type="NCBI Taxonomy" id="671144"/>
    <lineage>
        <taxon>Eukaryota</taxon>
        <taxon>Fungi</taxon>
        <taxon>Dikarya</taxon>
        <taxon>Basidiomycota</taxon>
        <taxon>Wallemiomycotina</taxon>
        <taxon>Wallemiomycetes</taxon>
        <taxon>Wallemiales</taxon>
        <taxon>Wallemiaceae</taxon>
        <taxon>Wallemia</taxon>
    </lineage>
</organism>